<keyword evidence="1" id="KW-0732">Signal</keyword>
<accession>A0ABW1EKA4</accession>
<comment type="caution">
    <text evidence="2">The sequence shown here is derived from an EMBL/GenBank/DDBJ whole genome shotgun (WGS) entry which is preliminary data.</text>
</comment>
<keyword evidence="3" id="KW-1185">Reference proteome</keyword>
<feature type="chain" id="PRO_5045535630" evidence="1">
    <location>
        <begin position="25"/>
        <end position="480"/>
    </location>
</feature>
<evidence type="ECO:0000256" key="1">
    <source>
        <dbReference type="SAM" id="SignalP"/>
    </source>
</evidence>
<sequence>MSRSISLLLAAGIAACVVALGANAQKAIKPGDVSAAQLTIYNQDFAVVRTTVPLALQAGRNEVTTAKVTSHLEPDSVVLRDPTSREAIQVLEQNYDAGVVTQAWLLQKYEGETIDFVTQGSQVVDTSTGERKTLPPTIVQGRIIRAGDQPLIEVNGKMQFQLPGLPVFPVETDGLLLKPTLRWEIEASRAENMMAELDYITQGMQWQATYNVVLPATEDTTGPEKADVMGWVTIENHTGTEFPAAKIQLMAGDVAKIQPVRQYMVTAGMMAMKAAPAPPAVTQKAFDEFHLYDLNRTVSLKDGETKQVQFMEGNGVTVQRRYETDGADENKPTPVSIVEKIKNSEANHLGMPIPAGRLRVYRRDTDGQMQFVGEDQIDHTPAEQDISVSTGRAFDVTATRKQTDAHSTNKTRDESYEIKLSNQKAQAVTVHVIEHMNGENWKITAKSTDYVKKDSTTIDFAVQVPSKGDATLTYTEHSNW</sequence>
<dbReference type="PROSITE" id="PS51257">
    <property type="entry name" value="PROKAR_LIPOPROTEIN"/>
    <property type="match status" value="1"/>
</dbReference>
<reference evidence="3" key="1">
    <citation type="journal article" date="2019" name="Int. J. Syst. Evol. Microbiol.">
        <title>The Global Catalogue of Microorganisms (GCM) 10K type strain sequencing project: providing services to taxonomists for standard genome sequencing and annotation.</title>
        <authorList>
            <consortium name="The Broad Institute Genomics Platform"/>
            <consortium name="The Broad Institute Genome Sequencing Center for Infectious Disease"/>
            <person name="Wu L."/>
            <person name="Ma J."/>
        </authorList>
    </citation>
    <scope>NUCLEOTIDE SEQUENCE [LARGE SCALE GENOMIC DNA]</scope>
    <source>
        <strain evidence="3">JCM 4087</strain>
    </source>
</reference>
<dbReference type="Proteomes" id="UP001596091">
    <property type="component" value="Unassembled WGS sequence"/>
</dbReference>
<dbReference type="PANTHER" id="PTHR38075">
    <property type="entry name" value="DUF4139 DOMAIN-CONTAINING PROTEIN"/>
    <property type="match status" value="1"/>
</dbReference>
<gene>
    <name evidence="2" type="ORF">ACFPT7_18415</name>
</gene>
<feature type="signal peptide" evidence="1">
    <location>
        <begin position="1"/>
        <end position="24"/>
    </location>
</feature>
<protein>
    <submittedName>
        <fullName evidence="2">DUF4139 domain-containing protein</fullName>
    </submittedName>
</protein>
<proteinExistence type="predicted"/>
<name>A0ABW1EKA4_9BACT</name>
<evidence type="ECO:0000313" key="3">
    <source>
        <dbReference type="Proteomes" id="UP001596091"/>
    </source>
</evidence>
<organism evidence="2 3">
    <name type="scientific">Acidicapsa dinghuensis</name>
    <dbReference type="NCBI Taxonomy" id="2218256"/>
    <lineage>
        <taxon>Bacteria</taxon>
        <taxon>Pseudomonadati</taxon>
        <taxon>Acidobacteriota</taxon>
        <taxon>Terriglobia</taxon>
        <taxon>Terriglobales</taxon>
        <taxon>Acidobacteriaceae</taxon>
        <taxon>Acidicapsa</taxon>
    </lineage>
</organism>
<dbReference type="EMBL" id="JBHSPH010000009">
    <property type="protein sequence ID" value="MFC5864286.1"/>
    <property type="molecule type" value="Genomic_DNA"/>
</dbReference>
<dbReference type="PANTHER" id="PTHR38075:SF1">
    <property type="entry name" value="DUF4139 DOMAIN-CONTAINING PROTEIN"/>
    <property type="match status" value="1"/>
</dbReference>
<evidence type="ECO:0000313" key="2">
    <source>
        <dbReference type="EMBL" id="MFC5864286.1"/>
    </source>
</evidence>
<dbReference type="RefSeq" id="WP_263342019.1">
    <property type="nucleotide sequence ID" value="NZ_JAGSYH010000009.1"/>
</dbReference>